<dbReference type="FunFam" id="3.30.200.20:FF:000131">
    <property type="entry name" value="Dual specificity protein kinase TTK"/>
    <property type="match status" value="1"/>
</dbReference>
<keyword evidence="4 9" id="KW-0418">Kinase</keyword>
<dbReference type="PROSITE" id="PS00108">
    <property type="entry name" value="PROTEIN_KINASE_ST"/>
    <property type="match status" value="1"/>
</dbReference>
<evidence type="ECO:0000313" key="10">
    <source>
        <dbReference type="Proteomes" id="UP000777438"/>
    </source>
</evidence>
<feature type="compositionally biased region" description="Polar residues" evidence="7">
    <location>
        <begin position="708"/>
        <end position="727"/>
    </location>
</feature>
<evidence type="ECO:0000256" key="4">
    <source>
        <dbReference type="ARBA" id="ARBA00022777"/>
    </source>
</evidence>
<feature type="compositionally biased region" description="Basic and acidic residues" evidence="7">
    <location>
        <begin position="184"/>
        <end position="200"/>
    </location>
</feature>
<protein>
    <submittedName>
        <fullName evidence="9">Kinase-like domain-containing protein</fullName>
    </submittedName>
</protein>
<comment type="caution">
    <text evidence="9">The sequence shown here is derived from an EMBL/GenBank/DDBJ whole genome shotgun (WGS) entry which is preliminary data.</text>
</comment>
<dbReference type="SMART" id="SM00220">
    <property type="entry name" value="S_TKc"/>
    <property type="match status" value="1"/>
</dbReference>
<dbReference type="GO" id="GO:0034501">
    <property type="term" value="P:protein localization to kinetochore"/>
    <property type="evidence" value="ECO:0007669"/>
    <property type="project" value="TreeGrafter"/>
</dbReference>
<feature type="binding site" evidence="6">
    <location>
        <position position="571"/>
    </location>
    <ligand>
        <name>ATP</name>
        <dbReference type="ChEBI" id="CHEBI:30616"/>
    </ligand>
</feature>
<organism evidence="9 10">
    <name type="scientific">Thelonectria olida</name>
    <dbReference type="NCBI Taxonomy" id="1576542"/>
    <lineage>
        <taxon>Eukaryota</taxon>
        <taxon>Fungi</taxon>
        <taxon>Dikarya</taxon>
        <taxon>Ascomycota</taxon>
        <taxon>Pezizomycotina</taxon>
        <taxon>Sordariomycetes</taxon>
        <taxon>Hypocreomycetidae</taxon>
        <taxon>Hypocreales</taxon>
        <taxon>Nectriaceae</taxon>
        <taxon>Thelonectria</taxon>
    </lineage>
</organism>
<dbReference type="GO" id="GO:0098813">
    <property type="term" value="P:nuclear chromosome segregation"/>
    <property type="evidence" value="ECO:0007669"/>
    <property type="project" value="UniProtKB-ARBA"/>
</dbReference>
<feature type="compositionally biased region" description="Low complexity" evidence="7">
    <location>
        <begin position="171"/>
        <end position="183"/>
    </location>
</feature>
<keyword evidence="5 6" id="KW-0067">ATP-binding</keyword>
<dbReference type="Gene3D" id="3.30.200.20">
    <property type="entry name" value="Phosphorylase Kinase, domain 1"/>
    <property type="match status" value="1"/>
</dbReference>
<dbReference type="GO" id="GO:0005634">
    <property type="term" value="C:nucleus"/>
    <property type="evidence" value="ECO:0007669"/>
    <property type="project" value="TreeGrafter"/>
</dbReference>
<dbReference type="GO" id="GO:0005524">
    <property type="term" value="F:ATP binding"/>
    <property type="evidence" value="ECO:0007669"/>
    <property type="project" value="UniProtKB-UniRule"/>
</dbReference>
<dbReference type="EMBL" id="JAGPYM010000002">
    <property type="protein sequence ID" value="KAH6898868.1"/>
    <property type="molecule type" value="Genomic_DNA"/>
</dbReference>
<reference evidence="9 10" key="1">
    <citation type="journal article" date="2021" name="Nat. Commun.">
        <title>Genetic determinants of endophytism in the Arabidopsis root mycobiome.</title>
        <authorList>
            <person name="Mesny F."/>
            <person name="Miyauchi S."/>
            <person name="Thiergart T."/>
            <person name="Pickel B."/>
            <person name="Atanasova L."/>
            <person name="Karlsson M."/>
            <person name="Huettel B."/>
            <person name="Barry K.W."/>
            <person name="Haridas S."/>
            <person name="Chen C."/>
            <person name="Bauer D."/>
            <person name="Andreopoulos W."/>
            <person name="Pangilinan J."/>
            <person name="LaButti K."/>
            <person name="Riley R."/>
            <person name="Lipzen A."/>
            <person name="Clum A."/>
            <person name="Drula E."/>
            <person name="Henrissat B."/>
            <person name="Kohler A."/>
            <person name="Grigoriev I.V."/>
            <person name="Martin F.M."/>
            <person name="Hacquard S."/>
        </authorList>
    </citation>
    <scope>NUCLEOTIDE SEQUENCE [LARGE SCALE GENOMIC DNA]</scope>
    <source>
        <strain evidence="9 10">MPI-CAGE-CH-0241</strain>
    </source>
</reference>
<evidence type="ECO:0000256" key="1">
    <source>
        <dbReference type="ARBA" id="ARBA00022527"/>
    </source>
</evidence>
<feature type="compositionally biased region" description="Basic and acidic residues" evidence="7">
    <location>
        <begin position="390"/>
        <end position="400"/>
    </location>
</feature>
<gene>
    <name evidence="9" type="ORF">B0T10DRAFT_121787</name>
</gene>
<dbReference type="Proteomes" id="UP000777438">
    <property type="component" value="Unassembled WGS sequence"/>
</dbReference>
<evidence type="ECO:0000256" key="6">
    <source>
        <dbReference type="PROSITE-ProRule" id="PRU10141"/>
    </source>
</evidence>
<dbReference type="InterPro" id="IPR008271">
    <property type="entry name" value="Ser/Thr_kinase_AS"/>
</dbReference>
<sequence>MATASPTPMANGLVRRASQRQGLRRLPSRQAMNHNDSHQAPSGAAASNNQYPQPQHFHADDSSDDEMPVVMKLSALTKAILNDGAPEQVERPASPPRTRRRTSALNASTSSATESRRHLRSGSMQAYEAKTSRATSPAGSRDASPIRRRVVRLSNTPQSLNQLKPTKRRSTSNSRSTQRSRPSSRPESRDSSSHEKHESQSDINTPSQGGRVVRIASGSSGNRSRLGSTAPSSGRSNQERSMIDRSAIEAEDEQPEEPPSTVNRNPPPFSHGSVSRYPSTSNRTRPEDNMNLQSSMRVKRVGKVSGSFLSGPARRGRRRQSEEDEVNGEGEPIASSQEPESQPAEDAAYYGDGIRNFNSGSPVSGNAAARAIHRRNTSNLDLRTGSAKPSPREPLAREPSPRVPSPRVPTPEVVSIRERTPEPEQNEPEEIHYKVPMALPEMPSRRDQENNIMASYKRTKPSVDDLVEKAARPPATADIAPLRTVSPERKPLAAVARNTPHRQVPAPPPKMSIIDAATTTAGAATATQGKQRRNILRVNGKVYTRLDVLGRGGSAKVYRVTPENGTMLALKRVSLENIDDTIFRGYMGEIDLLEKLKNADRVINLIDHELNMEKKVLTLVMELGDLDLGTLLKSRTKSEYARFDPVFVRFYWKEMVECVRAIHEYDVVHSDLKPANFVLVKGTLKLIDFGIANAIQTDETVNVHRDTNVGTPNYMSPESLMDSNNSQGGRVPGRAKLVKLGKPSDVWSLGCILYQMVYGMAPFAHIATQFSRCQAIINWNHEIEFPSRGMGGAPVPPSLLRTMRRCLNRDQHMRPTCDELLYESDPFLYPAELTDKALPIDEELLGRIIQSVVTRCRERMPTEAETLSVWPQAYWSSVKKAMANRM</sequence>
<dbReference type="GO" id="GO:0004712">
    <property type="term" value="F:protein serine/threonine/tyrosine kinase activity"/>
    <property type="evidence" value="ECO:0007669"/>
    <property type="project" value="TreeGrafter"/>
</dbReference>
<dbReference type="Pfam" id="PF00069">
    <property type="entry name" value="Pkinase"/>
    <property type="match status" value="1"/>
</dbReference>
<dbReference type="GO" id="GO:0004674">
    <property type="term" value="F:protein serine/threonine kinase activity"/>
    <property type="evidence" value="ECO:0007669"/>
    <property type="project" value="UniProtKB-KW"/>
</dbReference>
<name>A0A9P8WEQ5_9HYPO</name>
<dbReference type="GO" id="GO:0033316">
    <property type="term" value="P:meiotic spindle assembly checkpoint signaling"/>
    <property type="evidence" value="ECO:0007669"/>
    <property type="project" value="TreeGrafter"/>
</dbReference>
<feature type="compositionally biased region" description="Polar residues" evidence="7">
    <location>
        <begin position="153"/>
        <end position="164"/>
    </location>
</feature>
<dbReference type="OrthoDB" id="20524at2759"/>
<evidence type="ECO:0000256" key="3">
    <source>
        <dbReference type="ARBA" id="ARBA00022741"/>
    </source>
</evidence>
<feature type="compositionally biased region" description="Basic and acidic residues" evidence="7">
    <location>
        <begin position="237"/>
        <end position="248"/>
    </location>
</feature>
<proteinExistence type="predicted"/>
<dbReference type="SUPFAM" id="SSF56112">
    <property type="entry name" value="Protein kinase-like (PK-like)"/>
    <property type="match status" value="1"/>
</dbReference>
<keyword evidence="3 6" id="KW-0547">Nucleotide-binding</keyword>
<dbReference type="CDD" id="cd14131">
    <property type="entry name" value="PKc_Mps1"/>
    <property type="match status" value="1"/>
</dbReference>
<dbReference type="InterPro" id="IPR000719">
    <property type="entry name" value="Prot_kinase_dom"/>
</dbReference>
<evidence type="ECO:0000256" key="2">
    <source>
        <dbReference type="ARBA" id="ARBA00022679"/>
    </source>
</evidence>
<feature type="region of interest" description="Disordered" evidence="7">
    <location>
        <begin position="706"/>
        <end position="727"/>
    </location>
</feature>
<dbReference type="Gene3D" id="1.10.510.10">
    <property type="entry name" value="Transferase(Phosphotransferase) domain 1"/>
    <property type="match status" value="1"/>
</dbReference>
<feature type="domain" description="Protein kinase" evidence="8">
    <location>
        <begin position="543"/>
        <end position="828"/>
    </location>
</feature>
<dbReference type="PANTHER" id="PTHR22974">
    <property type="entry name" value="MIXED LINEAGE PROTEIN KINASE"/>
    <property type="match status" value="1"/>
</dbReference>
<dbReference type="GO" id="GO:0007094">
    <property type="term" value="P:mitotic spindle assembly checkpoint signaling"/>
    <property type="evidence" value="ECO:0007669"/>
    <property type="project" value="TreeGrafter"/>
</dbReference>
<feature type="region of interest" description="Disordered" evidence="7">
    <location>
        <begin position="1"/>
        <end position="67"/>
    </location>
</feature>
<evidence type="ECO:0000259" key="8">
    <source>
        <dbReference type="PROSITE" id="PS50011"/>
    </source>
</evidence>
<evidence type="ECO:0000256" key="5">
    <source>
        <dbReference type="ARBA" id="ARBA00022840"/>
    </source>
</evidence>
<keyword evidence="1" id="KW-0723">Serine/threonine-protein kinase</keyword>
<dbReference type="PANTHER" id="PTHR22974:SF21">
    <property type="entry name" value="DUAL SPECIFICITY PROTEIN KINASE TTK"/>
    <property type="match status" value="1"/>
</dbReference>
<dbReference type="PROSITE" id="PS50011">
    <property type="entry name" value="PROTEIN_KINASE_DOM"/>
    <property type="match status" value="1"/>
</dbReference>
<feature type="compositionally biased region" description="Low complexity" evidence="7">
    <location>
        <begin position="103"/>
        <end position="113"/>
    </location>
</feature>
<dbReference type="FunFam" id="1.10.510.10:FF:000377">
    <property type="entry name" value="Checkpoint protein kinase"/>
    <property type="match status" value="1"/>
</dbReference>
<dbReference type="InterPro" id="IPR017441">
    <property type="entry name" value="Protein_kinase_ATP_BS"/>
</dbReference>
<evidence type="ECO:0000313" key="9">
    <source>
        <dbReference type="EMBL" id="KAH6898868.1"/>
    </source>
</evidence>
<dbReference type="AlphaFoldDB" id="A0A9P8WEQ5"/>
<keyword evidence="10" id="KW-1185">Reference proteome</keyword>
<accession>A0A9P8WEQ5</accession>
<feature type="compositionally biased region" description="Polar residues" evidence="7">
    <location>
        <begin position="272"/>
        <end position="283"/>
    </location>
</feature>
<dbReference type="GO" id="GO:0000776">
    <property type="term" value="C:kinetochore"/>
    <property type="evidence" value="ECO:0007669"/>
    <property type="project" value="TreeGrafter"/>
</dbReference>
<dbReference type="PROSITE" id="PS00107">
    <property type="entry name" value="PROTEIN_KINASE_ATP"/>
    <property type="match status" value="1"/>
</dbReference>
<keyword evidence="2" id="KW-0808">Transferase</keyword>
<feature type="region of interest" description="Disordered" evidence="7">
    <location>
        <begin position="81"/>
        <end position="428"/>
    </location>
</feature>
<feature type="compositionally biased region" description="Low complexity" evidence="7">
    <location>
        <begin position="217"/>
        <end position="228"/>
    </location>
</feature>
<dbReference type="InterPro" id="IPR011009">
    <property type="entry name" value="Kinase-like_dom_sf"/>
</dbReference>
<feature type="compositionally biased region" description="Polar residues" evidence="7">
    <location>
        <begin position="30"/>
        <end position="53"/>
    </location>
</feature>
<evidence type="ECO:0000256" key="7">
    <source>
        <dbReference type="SAM" id="MobiDB-lite"/>
    </source>
</evidence>
<dbReference type="InterPro" id="IPR027084">
    <property type="entry name" value="Mps1_cat"/>
</dbReference>